<gene>
    <name evidence="3" type="ORF">GSCOC_T00032151001</name>
</gene>
<keyword evidence="4" id="KW-1185">Reference proteome</keyword>
<proteinExistence type="predicted"/>
<dbReference type="PhylomeDB" id="A0A068TVK4"/>
<dbReference type="STRING" id="49390.A0A068TVK4"/>
<keyword evidence="2" id="KW-0802">TPR repeat</keyword>
<sequence length="101" mass="11429">MLPYIRKARSCERWRESQCISGRAIGASDEQLDVFNEIWIILLINGGETTRATEAIEKQLKKREGAPFLWRLLEKCYHTLGRPEAASVGEKASALAVAYFT</sequence>
<evidence type="ECO:0000313" key="4">
    <source>
        <dbReference type="Proteomes" id="UP000295252"/>
    </source>
</evidence>
<evidence type="ECO:0000256" key="1">
    <source>
        <dbReference type="ARBA" id="ARBA00022737"/>
    </source>
</evidence>
<name>A0A068TVK4_COFCA</name>
<dbReference type="AlphaFoldDB" id="A0A068TVK4"/>
<accession>A0A068TVK4</accession>
<dbReference type="EMBL" id="HG739089">
    <property type="protein sequence ID" value="CDP00266.1"/>
    <property type="molecule type" value="Genomic_DNA"/>
</dbReference>
<dbReference type="OrthoDB" id="1063989at2759"/>
<evidence type="ECO:0000313" key="3">
    <source>
        <dbReference type="EMBL" id="CDP00266.1"/>
    </source>
</evidence>
<dbReference type="InParanoid" id="A0A068TVK4"/>
<protein>
    <submittedName>
        <fullName evidence="3">Uncharacterized protein</fullName>
    </submittedName>
</protein>
<dbReference type="PANTHER" id="PTHR16263">
    <property type="entry name" value="TETRATRICOPEPTIDE REPEAT PROTEIN 38"/>
    <property type="match status" value="1"/>
</dbReference>
<evidence type="ECO:0000256" key="2">
    <source>
        <dbReference type="ARBA" id="ARBA00022803"/>
    </source>
</evidence>
<dbReference type="Gramene" id="CDP00266">
    <property type="protein sequence ID" value="CDP00266"/>
    <property type="gene ID" value="GSCOC_T00032151001"/>
</dbReference>
<dbReference type="PANTHER" id="PTHR16263:SF4">
    <property type="entry name" value="TETRATRICOPEPTIDE REPEAT PROTEIN 38"/>
    <property type="match status" value="1"/>
</dbReference>
<keyword evidence="1" id="KW-0677">Repeat</keyword>
<dbReference type="Proteomes" id="UP000295252">
    <property type="component" value="Chromosome III"/>
</dbReference>
<reference evidence="4" key="1">
    <citation type="journal article" date="2014" name="Science">
        <title>The coffee genome provides insight into the convergent evolution of caffeine biosynthesis.</title>
        <authorList>
            <person name="Denoeud F."/>
            <person name="Carretero-Paulet L."/>
            <person name="Dereeper A."/>
            <person name="Droc G."/>
            <person name="Guyot R."/>
            <person name="Pietrella M."/>
            <person name="Zheng C."/>
            <person name="Alberti A."/>
            <person name="Anthony F."/>
            <person name="Aprea G."/>
            <person name="Aury J.M."/>
            <person name="Bento P."/>
            <person name="Bernard M."/>
            <person name="Bocs S."/>
            <person name="Campa C."/>
            <person name="Cenci A."/>
            <person name="Combes M.C."/>
            <person name="Crouzillat D."/>
            <person name="Da Silva C."/>
            <person name="Daddiego L."/>
            <person name="De Bellis F."/>
            <person name="Dussert S."/>
            <person name="Garsmeur O."/>
            <person name="Gayraud T."/>
            <person name="Guignon V."/>
            <person name="Jahn K."/>
            <person name="Jamilloux V."/>
            <person name="Joet T."/>
            <person name="Labadie K."/>
            <person name="Lan T."/>
            <person name="Leclercq J."/>
            <person name="Lepelley M."/>
            <person name="Leroy T."/>
            <person name="Li L.T."/>
            <person name="Librado P."/>
            <person name="Lopez L."/>
            <person name="Munoz A."/>
            <person name="Noel B."/>
            <person name="Pallavicini A."/>
            <person name="Perrotta G."/>
            <person name="Poncet V."/>
            <person name="Pot D."/>
            <person name="Priyono X."/>
            <person name="Rigoreau M."/>
            <person name="Rouard M."/>
            <person name="Rozas J."/>
            <person name="Tranchant-Dubreuil C."/>
            <person name="VanBuren R."/>
            <person name="Zhang Q."/>
            <person name="Andrade A.C."/>
            <person name="Argout X."/>
            <person name="Bertrand B."/>
            <person name="de Kochko A."/>
            <person name="Graziosi G."/>
            <person name="Henry R.J."/>
            <person name="Jayarama X."/>
            <person name="Ming R."/>
            <person name="Nagai C."/>
            <person name="Rounsley S."/>
            <person name="Sankoff D."/>
            <person name="Giuliano G."/>
            <person name="Albert V.A."/>
            <person name="Wincker P."/>
            <person name="Lashermes P."/>
        </authorList>
    </citation>
    <scope>NUCLEOTIDE SEQUENCE [LARGE SCALE GENOMIC DNA]</scope>
    <source>
        <strain evidence="4">cv. DH200-94</strain>
    </source>
</reference>
<organism evidence="3 4">
    <name type="scientific">Coffea canephora</name>
    <name type="common">Robusta coffee</name>
    <dbReference type="NCBI Taxonomy" id="49390"/>
    <lineage>
        <taxon>Eukaryota</taxon>
        <taxon>Viridiplantae</taxon>
        <taxon>Streptophyta</taxon>
        <taxon>Embryophyta</taxon>
        <taxon>Tracheophyta</taxon>
        <taxon>Spermatophyta</taxon>
        <taxon>Magnoliopsida</taxon>
        <taxon>eudicotyledons</taxon>
        <taxon>Gunneridae</taxon>
        <taxon>Pentapetalae</taxon>
        <taxon>asterids</taxon>
        <taxon>lamiids</taxon>
        <taxon>Gentianales</taxon>
        <taxon>Rubiaceae</taxon>
        <taxon>Ixoroideae</taxon>
        <taxon>Gardenieae complex</taxon>
        <taxon>Bertiereae - Coffeeae clade</taxon>
        <taxon>Coffeeae</taxon>
        <taxon>Coffea</taxon>
    </lineage>
</organism>
<dbReference type="InterPro" id="IPR033891">
    <property type="entry name" value="TTC38"/>
</dbReference>